<name>A0A7Y8ALM3_PSETO</name>
<protein>
    <submittedName>
        <fullName evidence="1">Uncharacterized protein</fullName>
    </submittedName>
</protein>
<proteinExistence type="predicted"/>
<dbReference type="RefSeq" id="WP_080519854.1">
    <property type="nucleotide sequence ID" value="NZ_CP020369.1"/>
</dbReference>
<dbReference type="EMBL" id="JACAQK010000007">
    <property type="protein sequence ID" value="NWD36353.1"/>
    <property type="molecule type" value="Genomic_DNA"/>
</dbReference>
<reference evidence="1 2" key="1">
    <citation type="submission" date="2020-04" db="EMBL/GenBank/DDBJ databases">
        <title>Molecular characterization of pseudomonads from Agaricus bisporus reveal novel blotch 2 pathogens in Western Europe.</title>
        <authorList>
            <person name="Taparia T."/>
            <person name="Krijger M."/>
            <person name="Haynes E."/>
            <person name="Elpinstone J.G."/>
            <person name="Noble R."/>
            <person name="Van Der Wolf J."/>
        </authorList>
    </citation>
    <scope>NUCLEOTIDE SEQUENCE [LARGE SCALE GENOMIC DNA]</scope>
    <source>
        <strain evidence="1 2">IPO3746</strain>
    </source>
</reference>
<dbReference type="AlphaFoldDB" id="A0A7Y8ALM3"/>
<dbReference type="GeneID" id="55847240"/>
<sequence>MVNQAQIPDLANLKRVAEAAENTFAELCKSGGDELAEAWDKAELEFMDVANSTAVLALISEIQALRKEADRYRWLRDKSESGHSFYLSVPLWLSGIRFRKEDVDAGIDTAMGSGEPS</sequence>
<dbReference type="Proteomes" id="UP000549134">
    <property type="component" value="Unassembled WGS sequence"/>
</dbReference>
<organism evidence="1 2">
    <name type="scientific">Pseudomonas tolaasii</name>
    <dbReference type="NCBI Taxonomy" id="29442"/>
    <lineage>
        <taxon>Bacteria</taxon>
        <taxon>Pseudomonadati</taxon>
        <taxon>Pseudomonadota</taxon>
        <taxon>Gammaproteobacteria</taxon>
        <taxon>Pseudomonadales</taxon>
        <taxon>Pseudomonadaceae</taxon>
        <taxon>Pseudomonas</taxon>
    </lineage>
</organism>
<evidence type="ECO:0000313" key="2">
    <source>
        <dbReference type="Proteomes" id="UP000549134"/>
    </source>
</evidence>
<comment type="caution">
    <text evidence="1">The sequence shown here is derived from an EMBL/GenBank/DDBJ whole genome shotgun (WGS) entry which is preliminary data.</text>
</comment>
<accession>A0A7Y8ALM3</accession>
<evidence type="ECO:0000313" key="1">
    <source>
        <dbReference type="EMBL" id="NWD36353.1"/>
    </source>
</evidence>
<gene>
    <name evidence="1" type="ORF">HX787_10880</name>
</gene>